<feature type="region of interest" description="Disordered" evidence="1">
    <location>
        <begin position="1"/>
        <end position="25"/>
    </location>
</feature>
<dbReference type="RefSeq" id="WP_170917388.1">
    <property type="nucleotide sequence ID" value="NZ_FUZT01000005.1"/>
</dbReference>
<evidence type="ECO:0000313" key="3">
    <source>
        <dbReference type="Proteomes" id="UP000190285"/>
    </source>
</evidence>
<dbReference type="EMBL" id="FUZT01000005">
    <property type="protein sequence ID" value="SKC70217.1"/>
    <property type="molecule type" value="Genomic_DNA"/>
</dbReference>
<reference evidence="3" key="1">
    <citation type="submission" date="2017-02" db="EMBL/GenBank/DDBJ databases">
        <authorList>
            <person name="Varghese N."/>
            <person name="Submissions S."/>
        </authorList>
    </citation>
    <scope>NUCLEOTIDE SEQUENCE [LARGE SCALE GENOMIC DNA]</scope>
    <source>
        <strain evidence="3">M1</strain>
    </source>
</reference>
<organism evidence="2 3">
    <name type="scientific">Maledivibacter halophilus</name>
    <dbReference type="NCBI Taxonomy" id="36842"/>
    <lineage>
        <taxon>Bacteria</taxon>
        <taxon>Bacillati</taxon>
        <taxon>Bacillota</taxon>
        <taxon>Clostridia</taxon>
        <taxon>Peptostreptococcales</taxon>
        <taxon>Caminicellaceae</taxon>
        <taxon>Maledivibacter</taxon>
    </lineage>
</organism>
<name>A0A1T5L2G3_9FIRM</name>
<evidence type="ECO:0000256" key="1">
    <source>
        <dbReference type="SAM" id="MobiDB-lite"/>
    </source>
</evidence>
<keyword evidence="3" id="KW-1185">Reference proteome</keyword>
<proteinExistence type="predicted"/>
<dbReference type="AlphaFoldDB" id="A0A1T5L2G3"/>
<feature type="compositionally biased region" description="Basic and acidic residues" evidence="1">
    <location>
        <begin position="13"/>
        <end position="25"/>
    </location>
</feature>
<protein>
    <submittedName>
        <fullName evidence="2">Uncharacterized protein</fullName>
    </submittedName>
</protein>
<feature type="compositionally biased region" description="Basic residues" evidence="1">
    <location>
        <begin position="1"/>
        <end position="11"/>
    </location>
</feature>
<accession>A0A1T5L2G3</accession>
<sequence>MFFKKKKKASKKGNQEPKEKELSDIFEEKSKKSDKLENVSDELIAKAIKDLLGKD</sequence>
<evidence type="ECO:0000313" key="2">
    <source>
        <dbReference type="EMBL" id="SKC70217.1"/>
    </source>
</evidence>
<dbReference type="STRING" id="36842.SAMN02194393_02398"/>
<dbReference type="Proteomes" id="UP000190285">
    <property type="component" value="Unassembled WGS sequence"/>
</dbReference>
<gene>
    <name evidence="2" type="ORF">SAMN02194393_02398</name>
</gene>